<feature type="coiled-coil region" evidence="1">
    <location>
        <begin position="19"/>
        <end position="46"/>
    </location>
</feature>
<protein>
    <recommendedName>
        <fullName evidence="5">DUF4251 domain-containing protein</fullName>
    </recommendedName>
</protein>
<reference evidence="3 4" key="1">
    <citation type="submission" date="2020-08" db="EMBL/GenBank/DDBJ databases">
        <title>Functional genomics of gut bacteria from endangered species of beetles.</title>
        <authorList>
            <person name="Carlos-Shanley C."/>
        </authorList>
    </citation>
    <scope>NUCLEOTIDE SEQUENCE [LARGE SCALE GENOMIC DNA]</scope>
    <source>
        <strain evidence="3 4">S00142</strain>
    </source>
</reference>
<keyword evidence="2" id="KW-0732">Signal</keyword>
<name>A0A7W7IXG6_9FLAO</name>
<dbReference type="RefSeq" id="WP_184160788.1">
    <property type="nucleotide sequence ID" value="NZ_JACHLD010000002.1"/>
</dbReference>
<comment type="caution">
    <text evidence="3">The sequence shown here is derived from an EMBL/GenBank/DDBJ whole genome shotgun (WGS) entry which is preliminary data.</text>
</comment>
<gene>
    <name evidence="3" type="ORF">HNP37_001973</name>
</gene>
<dbReference type="Pfam" id="PF14059">
    <property type="entry name" value="DUF4251"/>
    <property type="match status" value="1"/>
</dbReference>
<dbReference type="Proteomes" id="UP000561681">
    <property type="component" value="Unassembled WGS sequence"/>
</dbReference>
<evidence type="ECO:0000256" key="2">
    <source>
        <dbReference type="SAM" id="SignalP"/>
    </source>
</evidence>
<feature type="signal peptide" evidence="2">
    <location>
        <begin position="1"/>
        <end position="20"/>
    </location>
</feature>
<evidence type="ECO:0000313" key="3">
    <source>
        <dbReference type="EMBL" id="MBB4801912.1"/>
    </source>
</evidence>
<dbReference type="InterPro" id="IPR025347">
    <property type="entry name" value="DUF4251"/>
</dbReference>
<evidence type="ECO:0008006" key="5">
    <source>
        <dbReference type="Google" id="ProtNLM"/>
    </source>
</evidence>
<keyword evidence="1" id="KW-0175">Coiled coil</keyword>
<evidence type="ECO:0000256" key="1">
    <source>
        <dbReference type="SAM" id="Coils"/>
    </source>
</evidence>
<dbReference type="EMBL" id="JACHLD010000002">
    <property type="protein sequence ID" value="MBB4801912.1"/>
    <property type="molecule type" value="Genomic_DNA"/>
</dbReference>
<sequence length="173" mass="19467">MSAKLSVLLLVCFLSFPALAQQKTKKELKAEEAQKKQKEIEELIDAKTFVFEAQKVTPQGGRLIILNDYSYFLKFNSDTVSCDLPFFGRAFNVGYNGDGGIKFEGKPENIKVGKKSKNINFQTTVKGQNDTYDLMFRIFYNGTATLSVNSNNRAPISYDGIIRAPEEKEKKAE</sequence>
<proteinExistence type="predicted"/>
<accession>A0A7W7IXG6</accession>
<feature type="chain" id="PRO_5030527240" description="DUF4251 domain-containing protein" evidence="2">
    <location>
        <begin position="21"/>
        <end position="173"/>
    </location>
</feature>
<keyword evidence="4" id="KW-1185">Reference proteome</keyword>
<dbReference type="AlphaFoldDB" id="A0A7W7IXG6"/>
<evidence type="ECO:0000313" key="4">
    <source>
        <dbReference type="Proteomes" id="UP000561681"/>
    </source>
</evidence>
<organism evidence="3 4">
    <name type="scientific">Flavobacterium nitrogenifigens</name>
    <dbReference type="NCBI Taxonomy" id="1617283"/>
    <lineage>
        <taxon>Bacteria</taxon>
        <taxon>Pseudomonadati</taxon>
        <taxon>Bacteroidota</taxon>
        <taxon>Flavobacteriia</taxon>
        <taxon>Flavobacteriales</taxon>
        <taxon>Flavobacteriaceae</taxon>
        <taxon>Flavobacterium</taxon>
    </lineage>
</organism>
<dbReference type="Gene3D" id="2.40.128.410">
    <property type="match status" value="1"/>
</dbReference>